<accession>A0ACB7Y7Z1</accession>
<dbReference type="EMBL" id="CM037157">
    <property type="protein sequence ID" value="KAH7849232.1"/>
    <property type="molecule type" value="Genomic_DNA"/>
</dbReference>
<evidence type="ECO:0000313" key="1">
    <source>
        <dbReference type="EMBL" id="KAH7849232.1"/>
    </source>
</evidence>
<name>A0ACB7Y7Z1_9ERIC</name>
<sequence>MPNSGHFNVTTDSTPLLTNARRDLKAIPTTKGQSIHETSNRPLSVGSRISVQRSHPKLYIRLAMEPNPDPEHHLMIDHRMPQAIEIDPKRGPNFVCVDNFTFGAVARYIQISKEMCCICPHLAAYRRDETSRDLLTWDDALRKGTQEFQHRSYNLFTCNCHSFVANNLNRLAFQSGGWNVVNVAALIFLKGQWVNKASMVRSYLPFVVVFSLGLTIGGWTFTTFLAFFTFLLVGWFLLGTYCFRNLILL</sequence>
<proteinExistence type="predicted"/>
<evidence type="ECO:0000313" key="2">
    <source>
        <dbReference type="Proteomes" id="UP000828048"/>
    </source>
</evidence>
<organism evidence="1 2">
    <name type="scientific">Vaccinium darrowii</name>
    <dbReference type="NCBI Taxonomy" id="229202"/>
    <lineage>
        <taxon>Eukaryota</taxon>
        <taxon>Viridiplantae</taxon>
        <taxon>Streptophyta</taxon>
        <taxon>Embryophyta</taxon>
        <taxon>Tracheophyta</taxon>
        <taxon>Spermatophyta</taxon>
        <taxon>Magnoliopsida</taxon>
        <taxon>eudicotyledons</taxon>
        <taxon>Gunneridae</taxon>
        <taxon>Pentapetalae</taxon>
        <taxon>asterids</taxon>
        <taxon>Ericales</taxon>
        <taxon>Ericaceae</taxon>
        <taxon>Vaccinioideae</taxon>
        <taxon>Vaccinieae</taxon>
        <taxon>Vaccinium</taxon>
    </lineage>
</organism>
<keyword evidence="2" id="KW-1185">Reference proteome</keyword>
<protein>
    <submittedName>
        <fullName evidence="1">Uncharacterized protein</fullName>
    </submittedName>
</protein>
<gene>
    <name evidence="1" type="ORF">Vadar_014957</name>
</gene>
<reference evidence="1 2" key="1">
    <citation type="journal article" date="2021" name="Hortic Res">
        <title>High-quality reference genome and annotation aids understanding of berry development for evergreen blueberry (Vaccinium darrowii).</title>
        <authorList>
            <person name="Yu J."/>
            <person name="Hulse-Kemp A.M."/>
            <person name="Babiker E."/>
            <person name="Staton M."/>
        </authorList>
    </citation>
    <scope>NUCLEOTIDE SEQUENCE [LARGE SCALE GENOMIC DNA]</scope>
    <source>
        <strain evidence="2">cv. NJ 8807/NJ 8810</strain>
        <tissue evidence="1">Young leaf</tissue>
    </source>
</reference>
<dbReference type="Proteomes" id="UP000828048">
    <property type="component" value="Chromosome 7"/>
</dbReference>
<comment type="caution">
    <text evidence="1">The sequence shown here is derived from an EMBL/GenBank/DDBJ whole genome shotgun (WGS) entry which is preliminary data.</text>
</comment>